<accession>A0ABV4XI56</accession>
<dbReference type="Gene3D" id="3.30.470.20">
    <property type="entry name" value="ATP-grasp fold, B domain"/>
    <property type="match status" value="1"/>
</dbReference>
<dbReference type="PANTHER" id="PTHR21621:SF0">
    <property type="entry name" value="BETA-CITRYLGLUTAMATE SYNTHASE B-RELATED"/>
    <property type="match status" value="1"/>
</dbReference>
<keyword evidence="3" id="KW-1185">Reference proteome</keyword>
<dbReference type="PANTHER" id="PTHR21621">
    <property type="entry name" value="RIBOSOMAL PROTEIN S6 MODIFICATION PROTEIN"/>
    <property type="match status" value="1"/>
</dbReference>
<evidence type="ECO:0000313" key="2">
    <source>
        <dbReference type="EMBL" id="MFB2891376.1"/>
    </source>
</evidence>
<proteinExistence type="predicted"/>
<dbReference type="Proteomes" id="UP001576784">
    <property type="component" value="Unassembled WGS sequence"/>
</dbReference>
<gene>
    <name evidence="2" type="ORF">ACE1CI_00365</name>
</gene>
<dbReference type="RefSeq" id="WP_413261055.1">
    <property type="nucleotide sequence ID" value="NZ_JBHFNR010000004.1"/>
</dbReference>
<comment type="caution">
    <text evidence="2">The sequence shown here is derived from an EMBL/GenBank/DDBJ whole genome shotgun (WGS) entry which is preliminary data.</text>
</comment>
<name>A0ABV4XI56_9CYAN</name>
<evidence type="ECO:0000313" key="3">
    <source>
        <dbReference type="Proteomes" id="UP001576784"/>
    </source>
</evidence>
<dbReference type="SUPFAM" id="SSF56059">
    <property type="entry name" value="Glutathione synthetase ATP-binding domain-like"/>
    <property type="match status" value="1"/>
</dbReference>
<dbReference type="Pfam" id="PF21068">
    <property type="entry name" value="ATPgraspMvdD"/>
    <property type="match status" value="1"/>
</dbReference>
<protein>
    <submittedName>
        <fullName evidence="2">MvdC/MvdD family ATP grasp protein</fullName>
    </submittedName>
</protein>
<organism evidence="2 3">
    <name type="scientific">Floridaenema flaviceps BLCC-F50</name>
    <dbReference type="NCBI Taxonomy" id="3153642"/>
    <lineage>
        <taxon>Bacteria</taxon>
        <taxon>Bacillati</taxon>
        <taxon>Cyanobacteriota</taxon>
        <taxon>Cyanophyceae</taxon>
        <taxon>Oscillatoriophycideae</taxon>
        <taxon>Aerosakkonematales</taxon>
        <taxon>Aerosakkonemataceae</taxon>
        <taxon>Floridanema</taxon>
        <taxon>Floridanema flaviceps</taxon>
    </lineage>
</organism>
<feature type="domain" description="MvdD-like pre-ATP grasp" evidence="1">
    <location>
        <begin position="6"/>
        <end position="123"/>
    </location>
</feature>
<dbReference type="EMBL" id="JBHFNR010000004">
    <property type="protein sequence ID" value="MFB2891376.1"/>
    <property type="molecule type" value="Genomic_DNA"/>
</dbReference>
<sequence>MLKPNLLIIGTSKDIHIDYVVSNLSHEVGYCRFNIDQYPSMIDINFSFSSVSPANILIKQAEDIYDLSSVKAVWFRRIGAPILDPQIQDKAHRSFASGEIEAAIHGLVYLLSEATWISKYESTRRAASKLYQLKLAVECGLSIPTTTVTNSYSYAKQFIDSHQQTLYKTLHSPSVIYEHGRSLIFSRLLNADDLGYLDQVQYAPCQFQRYIDKAYELRITFTGDTFHPVILHSQEAPAGKIDWRAAGRNEISYELSILPTAIEDKLRMLMDRLDLHYGAIDMIVTPDNEYIFLEVNPHGAYGWLERILNLSISKTFADYISKVTLNPDS</sequence>
<evidence type="ECO:0000259" key="1">
    <source>
        <dbReference type="Pfam" id="PF21068"/>
    </source>
</evidence>
<dbReference type="InterPro" id="IPR048936">
    <property type="entry name" value="MvdD-like_ATPgrasp"/>
</dbReference>
<reference evidence="2 3" key="1">
    <citation type="submission" date="2024-09" db="EMBL/GenBank/DDBJ databases">
        <title>Floridaenema gen nov. (Aerosakkonemataceae, Aerosakkonematales ord. nov., Cyanobacteria) from benthic tropical and subtropical fresh waters, with the description of four new species.</title>
        <authorList>
            <person name="Moretto J.A."/>
            <person name="Berthold D.E."/>
            <person name="Lefler F.W."/>
            <person name="Huang I.-S."/>
            <person name="Laughinghouse H. IV."/>
        </authorList>
    </citation>
    <scope>NUCLEOTIDE SEQUENCE [LARGE SCALE GENOMIC DNA]</scope>
    <source>
        <strain evidence="2 3">BLCC-F50</strain>
    </source>
</reference>